<organism evidence="2 3">
    <name type="scientific">Solilutibacter oculi</name>
    <dbReference type="NCBI Taxonomy" id="2698682"/>
    <lineage>
        <taxon>Bacteria</taxon>
        <taxon>Pseudomonadati</taxon>
        <taxon>Pseudomonadota</taxon>
        <taxon>Gammaproteobacteria</taxon>
        <taxon>Lysobacterales</taxon>
        <taxon>Lysobacteraceae</taxon>
        <taxon>Solilutibacter</taxon>
    </lineage>
</organism>
<evidence type="ECO:0000313" key="2">
    <source>
        <dbReference type="EMBL" id="AXA84243.1"/>
    </source>
</evidence>
<accession>A0A344J5D3</accession>
<dbReference type="OrthoDB" id="9798438at2"/>
<gene>
    <name evidence="2" type="ORF">DCD74_05620</name>
</gene>
<reference evidence="3" key="1">
    <citation type="submission" date="2018-05" db="EMBL/GenBank/DDBJ databases">
        <title>Luteimonas pekinense sp. nov., isolated from human Meibomian gland secretions, Beijing, China.</title>
        <authorList>
            <person name="Wen T."/>
            <person name="Bai H."/>
            <person name="Lv H."/>
        </authorList>
    </citation>
    <scope>NUCLEOTIDE SEQUENCE [LARGE SCALE GENOMIC DNA]</scope>
    <source>
        <strain evidence="3">83-4</strain>
    </source>
</reference>
<keyword evidence="3" id="KW-1185">Reference proteome</keyword>
<name>A0A344J5D3_9GAMM</name>
<feature type="signal peptide" evidence="1">
    <location>
        <begin position="1"/>
        <end position="22"/>
    </location>
</feature>
<dbReference type="SUPFAM" id="SSF63829">
    <property type="entry name" value="Calcium-dependent phosphotriesterase"/>
    <property type="match status" value="1"/>
</dbReference>
<evidence type="ECO:0008006" key="4">
    <source>
        <dbReference type="Google" id="ProtNLM"/>
    </source>
</evidence>
<dbReference type="AlphaFoldDB" id="A0A344J5D3"/>
<proteinExistence type="predicted"/>
<evidence type="ECO:0000256" key="1">
    <source>
        <dbReference type="SAM" id="SignalP"/>
    </source>
</evidence>
<evidence type="ECO:0000313" key="3">
    <source>
        <dbReference type="Proteomes" id="UP000251842"/>
    </source>
</evidence>
<sequence>MPFPASNAAGALLACVLAIALAGCGNPDELPETQIAGLVTDGALDEISGISASRRQDDVLWAIDDSGNPANLYAISRRGRRLGTFKVDGIKKVDWEDIASFELDGTPYLLVADTGDNGGVRKTMSVHAFIEPTDAEAGGTLKPAWSLEFRWPDGARDCEAVAVDATRNEILLVTKKRQPPQLYTLPLRPEANGTRGKPKTLTAKLAGTLAGVPQADSEARRINPAVARLRSQVTAADISPQRDAIAVLTYSNLLVYPRRDGQSWAQAVTHPPLVVPMTLLPQPEAVAFSRSGQGILATGEFSPAPILYLPYER</sequence>
<protein>
    <recommendedName>
        <fullName evidence="4">Phytase-like domain-containing protein</fullName>
    </recommendedName>
</protein>
<dbReference type="RefSeq" id="WP_112926456.1">
    <property type="nucleotide sequence ID" value="NZ_CP029556.1"/>
</dbReference>
<keyword evidence="1" id="KW-0732">Signal</keyword>
<dbReference type="EMBL" id="CP029556">
    <property type="protein sequence ID" value="AXA84243.1"/>
    <property type="molecule type" value="Genomic_DNA"/>
</dbReference>
<feature type="chain" id="PRO_5017005992" description="Phytase-like domain-containing protein" evidence="1">
    <location>
        <begin position="23"/>
        <end position="313"/>
    </location>
</feature>
<dbReference type="Proteomes" id="UP000251842">
    <property type="component" value="Chromosome"/>
</dbReference>
<dbReference type="KEGG" id="lue:DCD74_05620"/>